<evidence type="ECO:0000313" key="1">
    <source>
        <dbReference type="EMBL" id="MFH0254420.1"/>
    </source>
</evidence>
<dbReference type="Pfam" id="PF11233">
    <property type="entry name" value="DUF3035"/>
    <property type="match status" value="1"/>
</dbReference>
<comment type="caution">
    <text evidence="1">The sequence shown here is derived from an EMBL/GenBank/DDBJ whole genome shotgun (WGS) entry which is preliminary data.</text>
</comment>
<proteinExistence type="predicted"/>
<accession>A0ABW7I8A1</accession>
<dbReference type="Proteomes" id="UP001607157">
    <property type="component" value="Unassembled WGS sequence"/>
</dbReference>
<organism evidence="1 2">
    <name type="scientific">Roseovarius aquimarinus</name>
    <dbReference type="NCBI Taxonomy" id="1229156"/>
    <lineage>
        <taxon>Bacteria</taxon>
        <taxon>Pseudomonadati</taxon>
        <taxon>Pseudomonadota</taxon>
        <taxon>Alphaproteobacteria</taxon>
        <taxon>Rhodobacterales</taxon>
        <taxon>Roseobacteraceae</taxon>
        <taxon>Roseovarius</taxon>
    </lineage>
</organism>
<name>A0ABW7I8A1_9RHOB</name>
<dbReference type="RefSeq" id="WP_377171562.1">
    <property type="nucleotide sequence ID" value="NZ_JBHTJC010000003.1"/>
</dbReference>
<gene>
    <name evidence="1" type="ORF">ACGRVM_10985</name>
</gene>
<evidence type="ECO:0000313" key="2">
    <source>
        <dbReference type="Proteomes" id="UP001607157"/>
    </source>
</evidence>
<dbReference type="EMBL" id="JBIHMM010000003">
    <property type="protein sequence ID" value="MFH0254420.1"/>
    <property type="molecule type" value="Genomic_DNA"/>
</dbReference>
<dbReference type="InterPro" id="IPR021395">
    <property type="entry name" value="DUF3035"/>
</dbReference>
<sequence>MSLAIAACGRSDGALTRIKNDGNGPDEFTVLPTAPLQAPESYGTLPPPTPGGANLVDPNPHAAGVAALGGNPAATVAGGQISASDGGLVNHANRFGVLPGVRRELAVEDAEVRRRHGRVNIFNIGPNDDYTSAYKRQWLDAREEQRRLMQRGVVTPSAPPPSN</sequence>
<reference evidence="1 2" key="1">
    <citation type="submission" date="2024-10" db="EMBL/GenBank/DDBJ databases">
        <authorList>
            <person name="Yang X.-N."/>
        </authorList>
    </citation>
    <scope>NUCLEOTIDE SEQUENCE [LARGE SCALE GENOMIC DNA]</scope>
    <source>
        <strain evidence="1 2">CAU 1059</strain>
    </source>
</reference>
<protein>
    <submittedName>
        <fullName evidence="1">DUF3035 domain-containing protein</fullName>
    </submittedName>
</protein>
<keyword evidence="2" id="KW-1185">Reference proteome</keyword>